<dbReference type="RefSeq" id="WP_132646093.1">
    <property type="nucleotide sequence ID" value="NZ_CP181386.1"/>
</dbReference>
<evidence type="ECO:0000313" key="6">
    <source>
        <dbReference type="Proteomes" id="UP000295106"/>
    </source>
</evidence>
<proteinExistence type="predicted"/>
<gene>
    <name evidence="5" type="ORF">EV684_104205</name>
</gene>
<reference evidence="5 6" key="1">
    <citation type="submission" date="2019-03" db="EMBL/GenBank/DDBJ databases">
        <title>Genomic Encyclopedia of Type Strains, Phase IV (KMG-IV): sequencing the most valuable type-strain genomes for metagenomic binning, comparative biology and taxonomic classification.</title>
        <authorList>
            <person name="Goeker M."/>
        </authorList>
    </citation>
    <scope>NUCLEOTIDE SEQUENCE [LARGE SCALE GENOMIC DNA]</scope>
    <source>
        <strain evidence="5 6">DSM 1709</strain>
    </source>
</reference>
<dbReference type="InterPro" id="IPR036390">
    <property type="entry name" value="WH_DNA-bd_sf"/>
</dbReference>
<protein>
    <submittedName>
        <fullName evidence="5">Regulatory GntR family protein</fullName>
    </submittedName>
</protein>
<dbReference type="OrthoDB" id="9799812at2"/>
<dbReference type="Proteomes" id="UP000295106">
    <property type="component" value="Unassembled WGS sequence"/>
</dbReference>
<name>A0A4R2MV18_RUBGE</name>
<dbReference type="PANTHER" id="PTHR43537:SF45">
    <property type="entry name" value="GNTR FAMILY REGULATORY PROTEIN"/>
    <property type="match status" value="1"/>
</dbReference>
<sequence>MSEAVPPLDDTRADVPRLPRAALCDAIAESLRARVLALEWAPGEALDELAIARDYGVSRTPVREAMKVLQHEGLLQAWVRRGVAVAVVEPQELQEAAELRRLLLAHAAARGASAGSPLLQRMLSLAEQRLRLGQAGLPPAAPGALPP</sequence>
<keyword evidence="3" id="KW-0804">Transcription</keyword>
<dbReference type="Pfam" id="PF00392">
    <property type="entry name" value="GntR"/>
    <property type="match status" value="1"/>
</dbReference>
<feature type="domain" description="HTH gntR-type" evidence="4">
    <location>
        <begin position="21"/>
        <end position="88"/>
    </location>
</feature>
<comment type="caution">
    <text evidence="5">The sequence shown here is derived from an EMBL/GenBank/DDBJ whole genome shotgun (WGS) entry which is preliminary data.</text>
</comment>
<dbReference type="SUPFAM" id="SSF46785">
    <property type="entry name" value="Winged helix' DNA-binding domain"/>
    <property type="match status" value="1"/>
</dbReference>
<dbReference type="InterPro" id="IPR000524">
    <property type="entry name" value="Tscrpt_reg_HTH_GntR"/>
</dbReference>
<dbReference type="PANTHER" id="PTHR43537">
    <property type="entry name" value="TRANSCRIPTIONAL REGULATOR, GNTR FAMILY"/>
    <property type="match status" value="1"/>
</dbReference>
<dbReference type="AlphaFoldDB" id="A0A4R2MV18"/>
<accession>A0A4R2MV18</accession>
<dbReference type="PRINTS" id="PR00035">
    <property type="entry name" value="HTHGNTR"/>
</dbReference>
<dbReference type="EMBL" id="SLXD01000004">
    <property type="protein sequence ID" value="TCP03483.1"/>
    <property type="molecule type" value="Genomic_DNA"/>
</dbReference>
<dbReference type="PROSITE" id="PS50949">
    <property type="entry name" value="HTH_GNTR"/>
    <property type="match status" value="1"/>
</dbReference>
<keyword evidence="2" id="KW-0238">DNA-binding</keyword>
<evidence type="ECO:0000256" key="1">
    <source>
        <dbReference type="ARBA" id="ARBA00023015"/>
    </source>
</evidence>
<dbReference type="Gene3D" id="1.10.10.10">
    <property type="entry name" value="Winged helix-like DNA-binding domain superfamily/Winged helix DNA-binding domain"/>
    <property type="match status" value="1"/>
</dbReference>
<evidence type="ECO:0000313" key="5">
    <source>
        <dbReference type="EMBL" id="TCP03483.1"/>
    </source>
</evidence>
<dbReference type="GO" id="GO:0003700">
    <property type="term" value="F:DNA-binding transcription factor activity"/>
    <property type="evidence" value="ECO:0007669"/>
    <property type="project" value="InterPro"/>
</dbReference>
<evidence type="ECO:0000259" key="4">
    <source>
        <dbReference type="PROSITE" id="PS50949"/>
    </source>
</evidence>
<dbReference type="GeneID" id="99685643"/>
<dbReference type="InterPro" id="IPR036388">
    <property type="entry name" value="WH-like_DNA-bd_sf"/>
</dbReference>
<evidence type="ECO:0000256" key="3">
    <source>
        <dbReference type="ARBA" id="ARBA00023163"/>
    </source>
</evidence>
<dbReference type="SMART" id="SM00345">
    <property type="entry name" value="HTH_GNTR"/>
    <property type="match status" value="1"/>
</dbReference>
<organism evidence="5 6">
    <name type="scientific">Rubrivivax gelatinosus</name>
    <name type="common">Rhodocyclus gelatinosus</name>
    <name type="synonym">Rhodopseudomonas gelatinosa</name>
    <dbReference type="NCBI Taxonomy" id="28068"/>
    <lineage>
        <taxon>Bacteria</taxon>
        <taxon>Pseudomonadati</taxon>
        <taxon>Pseudomonadota</taxon>
        <taxon>Betaproteobacteria</taxon>
        <taxon>Burkholderiales</taxon>
        <taxon>Sphaerotilaceae</taxon>
        <taxon>Rubrivivax</taxon>
    </lineage>
</organism>
<dbReference type="GO" id="GO:0003677">
    <property type="term" value="F:DNA binding"/>
    <property type="evidence" value="ECO:0007669"/>
    <property type="project" value="UniProtKB-KW"/>
</dbReference>
<keyword evidence="1" id="KW-0805">Transcription regulation</keyword>
<evidence type="ECO:0000256" key="2">
    <source>
        <dbReference type="ARBA" id="ARBA00023125"/>
    </source>
</evidence>